<evidence type="ECO:0000313" key="7">
    <source>
        <dbReference type="EMBL" id="CAH1119852.1"/>
    </source>
</evidence>
<evidence type="ECO:0000256" key="4">
    <source>
        <dbReference type="PIRSR" id="PIRSR000097-1"/>
    </source>
</evidence>
<dbReference type="PROSITE" id="PS00063">
    <property type="entry name" value="ALDOKETO_REDUCTASE_3"/>
    <property type="match status" value="1"/>
</dbReference>
<proteinExistence type="inferred from homology"/>
<feature type="domain" description="NADP-dependent oxidoreductase" evidence="6">
    <location>
        <begin position="20"/>
        <end position="281"/>
    </location>
</feature>
<evidence type="ECO:0000259" key="6">
    <source>
        <dbReference type="Pfam" id="PF00248"/>
    </source>
</evidence>
<reference evidence="7" key="1">
    <citation type="submission" date="2022-01" db="EMBL/GenBank/DDBJ databases">
        <authorList>
            <person name="King R."/>
        </authorList>
    </citation>
    <scope>NUCLEOTIDE SEQUENCE</scope>
</reference>
<dbReference type="AlphaFoldDB" id="A0A9P0DB81"/>
<dbReference type="InterPro" id="IPR018170">
    <property type="entry name" value="Aldo/ket_reductase_CS"/>
</dbReference>
<dbReference type="PANTHER" id="PTHR43827">
    <property type="entry name" value="2,5-DIKETO-D-GLUCONIC ACID REDUCTASE"/>
    <property type="match status" value="1"/>
</dbReference>
<evidence type="ECO:0000313" key="8">
    <source>
        <dbReference type="Proteomes" id="UP001153737"/>
    </source>
</evidence>
<evidence type="ECO:0000256" key="5">
    <source>
        <dbReference type="PIRSR" id="PIRSR000097-3"/>
    </source>
</evidence>
<feature type="site" description="Lowers pKa of active site Tyr" evidence="5">
    <location>
        <position position="82"/>
    </location>
</feature>
<dbReference type="Proteomes" id="UP001153737">
    <property type="component" value="Chromosome 13"/>
</dbReference>
<feature type="active site" description="Proton donor" evidence="4">
    <location>
        <position position="53"/>
    </location>
</feature>
<comment type="similarity">
    <text evidence="1">Belongs to the aldo/keto reductase family.</text>
</comment>
<accession>A0A9P0DB81</accession>
<dbReference type="Gene3D" id="3.20.20.100">
    <property type="entry name" value="NADP-dependent oxidoreductase domain"/>
    <property type="match status" value="1"/>
</dbReference>
<dbReference type="GO" id="GO:0016616">
    <property type="term" value="F:oxidoreductase activity, acting on the CH-OH group of donors, NAD or NADP as acceptor"/>
    <property type="evidence" value="ECO:0007669"/>
    <property type="project" value="UniProtKB-ARBA"/>
</dbReference>
<sequence>MFANDLKFTLHSGDEIPMVGLGTSGITGKSLAKEVLDFALEAGYRLIDTSPMYGNESDIGKALKEVLQKHGLTRKDVFISTKLHPDDHGDRAVKAIHKSLQKLQCEYIDLYMINWPGAYGVSTSSKENVVLRDKSWQHMVKAVQEGLIRNIGVSSYTPRHMKQLLQNNHGIKPSVNQIEWHPFCHDKKIYELCQKENILVQAYQSLGGPDNNDLLEHSDVVRIAKMLDKQPAQISLACFQVLLRWALQQNVSVIPKSKTKARIFANMELKFTIPESDMKVLSNFKKKIRYDWDPEQIV</sequence>
<dbReference type="InterPro" id="IPR023210">
    <property type="entry name" value="NADP_OxRdtase_dom"/>
</dbReference>
<keyword evidence="8" id="KW-1185">Reference proteome</keyword>
<evidence type="ECO:0000256" key="3">
    <source>
        <dbReference type="ARBA" id="ARBA00023002"/>
    </source>
</evidence>
<name>A0A9P0DB81_PHACE</name>
<dbReference type="InterPro" id="IPR036812">
    <property type="entry name" value="NAD(P)_OxRdtase_dom_sf"/>
</dbReference>
<reference evidence="7" key="2">
    <citation type="submission" date="2022-10" db="EMBL/GenBank/DDBJ databases">
        <authorList>
            <consortium name="ENA_rothamsted_submissions"/>
            <consortium name="culmorum"/>
            <person name="King R."/>
        </authorList>
    </citation>
    <scope>NUCLEOTIDE SEQUENCE</scope>
</reference>
<dbReference type="PROSITE" id="PS00798">
    <property type="entry name" value="ALDOKETO_REDUCTASE_1"/>
    <property type="match status" value="1"/>
</dbReference>
<dbReference type="PRINTS" id="PR00069">
    <property type="entry name" value="ALDKETRDTASE"/>
</dbReference>
<dbReference type="PANTHER" id="PTHR43827:SF3">
    <property type="entry name" value="NADP-DEPENDENT OXIDOREDUCTASE DOMAIN-CONTAINING PROTEIN"/>
    <property type="match status" value="1"/>
</dbReference>
<organism evidence="7 8">
    <name type="scientific">Phaedon cochleariae</name>
    <name type="common">Mustard beetle</name>
    <dbReference type="NCBI Taxonomy" id="80249"/>
    <lineage>
        <taxon>Eukaryota</taxon>
        <taxon>Metazoa</taxon>
        <taxon>Ecdysozoa</taxon>
        <taxon>Arthropoda</taxon>
        <taxon>Hexapoda</taxon>
        <taxon>Insecta</taxon>
        <taxon>Pterygota</taxon>
        <taxon>Neoptera</taxon>
        <taxon>Endopterygota</taxon>
        <taxon>Coleoptera</taxon>
        <taxon>Polyphaga</taxon>
        <taxon>Cucujiformia</taxon>
        <taxon>Chrysomeloidea</taxon>
        <taxon>Chrysomelidae</taxon>
        <taxon>Chrysomelinae</taxon>
        <taxon>Chrysomelini</taxon>
        <taxon>Phaedon</taxon>
    </lineage>
</organism>
<dbReference type="SUPFAM" id="SSF51430">
    <property type="entry name" value="NAD(P)-linked oxidoreductase"/>
    <property type="match status" value="1"/>
</dbReference>
<dbReference type="InterPro" id="IPR020471">
    <property type="entry name" value="AKR"/>
</dbReference>
<dbReference type="EMBL" id="OU896719">
    <property type="protein sequence ID" value="CAH1119852.1"/>
    <property type="molecule type" value="Genomic_DNA"/>
</dbReference>
<dbReference type="PIRSF" id="PIRSF000097">
    <property type="entry name" value="AKR"/>
    <property type="match status" value="1"/>
</dbReference>
<evidence type="ECO:0000256" key="1">
    <source>
        <dbReference type="ARBA" id="ARBA00007905"/>
    </source>
</evidence>
<evidence type="ECO:0000256" key="2">
    <source>
        <dbReference type="ARBA" id="ARBA00022857"/>
    </source>
</evidence>
<dbReference type="FunFam" id="3.20.20.100:FF:000002">
    <property type="entry name" value="2,5-diketo-D-gluconic acid reductase A"/>
    <property type="match status" value="1"/>
</dbReference>
<gene>
    <name evidence="7" type="ORF">PHAECO_LOCUS3713</name>
</gene>
<dbReference type="Pfam" id="PF00248">
    <property type="entry name" value="Aldo_ket_red"/>
    <property type="match status" value="1"/>
</dbReference>
<keyword evidence="2" id="KW-0521">NADP</keyword>
<dbReference type="OrthoDB" id="416253at2759"/>
<keyword evidence="3" id="KW-0560">Oxidoreductase</keyword>
<protein>
    <recommendedName>
        <fullName evidence="6">NADP-dependent oxidoreductase domain-containing protein</fullName>
    </recommendedName>
</protein>